<comment type="caution">
    <text evidence="1">The sequence shown here is derived from an EMBL/GenBank/DDBJ whole genome shotgun (WGS) entry which is preliminary data.</text>
</comment>
<gene>
    <name evidence="1" type="ORF">CHR60_07435</name>
</gene>
<dbReference type="EMBL" id="NOUV01000014">
    <property type="protein sequence ID" value="PDX86569.1"/>
    <property type="molecule type" value="Genomic_DNA"/>
</dbReference>
<organism evidence="1 2">
    <name type="scientific">Faecalibacterium prausnitzii</name>
    <dbReference type="NCBI Taxonomy" id="853"/>
    <lineage>
        <taxon>Bacteria</taxon>
        <taxon>Bacillati</taxon>
        <taxon>Bacillota</taxon>
        <taxon>Clostridia</taxon>
        <taxon>Eubacteriales</taxon>
        <taxon>Oscillospiraceae</taxon>
        <taxon>Faecalibacterium</taxon>
    </lineage>
</organism>
<dbReference type="AlphaFoldDB" id="A0A2A7B5E9"/>
<accession>A0A2A7B5E9</accession>
<evidence type="ECO:0000313" key="2">
    <source>
        <dbReference type="Proteomes" id="UP000220904"/>
    </source>
</evidence>
<reference evidence="1 2" key="1">
    <citation type="journal article" date="2017" name="Front. Microbiol.">
        <title>New Insights into the Diversity of the Genus Faecalibacterium.</title>
        <authorList>
            <person name="Benevides L."/>
            <person name="Burman S."/>
            <person name="Martin R."/>
            <person name="Robert V."/>
            <person name="Thomas M."/>
            <person name="Miquel S."/>
            <person name="Chain F."/>
            <person name="Sokol H."/>
            <person name="Bermudez-Humaran L.G."/>
            <person name="Morrison M."/>
            <person name="Langella P."/>
            <person name="Azevedo V.A."/>
            <person name="Chatel J.M."/>
            <person name="Soares S."/>
        </authorList>
    </citation>
    <scope>NUCLEOTIDE SEQUENCE [LARGE SCALE GENOMIC DNA]</scope>
    <source>
        <strain evidence="1 2">AHMP21</strain>
    </source>
</reference>
<sequence length="140" mass="15062">MRKRIHTYSPKNVLAALGSHITSGYAADSFITIAPLGEGASDEAGADGEVVVNISQDPRYEVKFTMQYGSLTNDWLLTKYNLNVQEPGAGYFPILIKDLGDNPVFSAEAAWVTKPAGIAYGAKGGNQEWTLHCVGDLTPQ</sequence>
<evidence type="ECO:0008006" key="3">
    <source>
        <dbReference type="Google" id="ProtNLM"/>
    </source>
</evidence>
<evidence type="ECO:0000313" key="1">
    <source>
        <dbReference type="EMBL" id="PDX86569.1"/>
    </source>
</evidence>
<dbReference type="RefSeq" id="WP_097792441.1">
    <property type="nucleotide sequence ID" value="NZ_NOUV01000014.1"/>
</dbReference>
<dbReference type="InterPro" id="IPR021695">
    <property type="entry name" value="Phage_KPP10_Orf10"/>
</dbReference>
<dbReference type="Proteomes" id="UP000220904">
    <property type="component" value="Unassembled WGS sequence"/>
</dbReference>
<name>A0A2A7B5E9_9FIRM</name>
<proteinExistence type="predicted"/>
<dbReference type="NCBIfam" id="NF047581">
    <property type="entry name" value="gp105_phage_fam"/>
    <property type="match status" value="1"/>
</dbReference>
<protein>
    <recommendedName>
        <fullName evidence="3">DUF3277 domain-containing protein</fullName>
    </recommendedName>
</protein>